<evidence type="ECO:0000313" key="2">
    <source>
        <dbReference type="EMBL" id="GAA0747675.1"/>
    </source>
</evidence>
<feature type="transmembrane region" description="Helical" evidence="1">
    <location>
        <begin position="43"/>
        <end position="61"/>
    </location>
</feature>
<reference evidence="3" key="1">
    <citation type="journal article" date="2019" name="Int. J. Syst. Evol. Microbiol.">
        <title>The Global Catalogue of Microorganisms (GCM) 10K type strain sequencing project: providing services to taxonomists for standard genome sequencing and annotation.</title>
        <authorList>
            <consortium name="The Broad Institute Genomics Platform"/>
            <consortium name="The Broad Institute Genome Sequencing Center for Infectious Disease"/>
            <person name="Wu L."/>
            <person name="Ma J."/>
        </authorList>
    </citation>
    <scope>NUCLEOTIDE SEQUENCE [LARGE SCALE GENOMIC DNA]</scope>
    <source>
        <strain evidence="3">JCM 1407</strain>
    </source>
</reference>
<dbReference type="RefSeq" id="WP_343764225.1">
    <property type="nucleotide sequence ID" value="NZ_BAAACG010000019.1"/>
</dbReference>
<name>A0ABP3V7E0_9CLOT</name>
<accession>A0ABP3V7E0</accession>
<keyword evidence="1" id="KW-0472">Membrane</keyword>
<proteinExistence type="predicted"/>
<keyword evidence="1" id="KW-1133">Transmembrane helix</keyword>
<feature type="transmembrane region" description="Helical" evidence="1">
    <location>
        <begin position="68"/>
        <end position="89"/>
    </location>
</feature>
<dbReference type="EMBL" id="BAAACG010000019">
    <property type="protein sequence ID" value="GAA0747675.1"/>
    <property type="molecule type" value="Genomic_DNA"/>
</dbReference>
<sequence>MQKKYCNYIVYGILRAVIFTVIMLLMFAVIMTFKNVGEKISSMIYLLTTLLSIVYGTVYSSRKINKKGWAIGIIIALLYTVIIYIISLVSGNTLTFGVDRLLRIVLAIVVGMLSGMLGVNLKE</sequence>
<keyword evidence="1" id="KW-0812">Transmembrane</keyword>
<gene>
    <name evidence="2" type="ORF">GCM10008906_37080</name>
</gene>
<organism evidence="2 3">
    <name type="scientific">Clostridium oceanicum</name>
    <dbReference type="NCBI Taxonomy" id="1543"/>
    <lineage>
        <taxon>Bacteria</taxon>
        <taxon>Bacillati</taxon>
        <taxon>Bacillota</taxon>
        <taxon>Clostridia</taxon>
        <taxon>Eubacteriales</taxon>
        <taxon>Clostridiaceae</taxon>
        <taxon>Clostridium</taxon>
    </lineage>
</organism>
<feature type="transmembrane region" description="Helical" evidence="1">
    <location>
        <begin position="101"/>
        <end position="121"/>
    </location>
</feature>
<evidence type="ECO:0000313" key="3">
    <source>
        <dbReference type="Proteomes" id="UP001501510"/>
    </source>
</evidence>
<feature type="transmembrane region" description="Helical" evidence="1">
    <location>
        <begin position="12"/>
        <end position="31"/>
    </location>
</feature>
<dbReference type="InterPro" id="IPR023804">
    <property type="entry name" value="DUF3792_TM"/>
</dbReference>
<dbReference type="Pfam" id="PF12670">
    <property type="entry name" value="DUF3792"/>
    <property type="match status" value="1"/>
</dbReference>
<dbReference type="NCBIfam" id="TIGR04086">
    <property type="entry name" value="TIGR04086_membr"/>
    <property type="match status" value="1"/>
</dbReference>
<keyword evidence="3" id="KW-1185">Reference proteome</keyword>
<protein>
    <submittedName>
        <fullName evidence="2">TIGR04086 family membrane protein</fullName>
    </submittedName>
</protein>
<dbReference type="Proteomes" id="UP001501510">
    <property type="component" value="Unassembled WGS sequence"/>
</dbReference>
<evidence type="ECO:0000256" key="1">
    <source>
        <dbReference type="SAM" id="Phobius"/>
    </source>
</evidence>
<comment type="caution">
    <text evidence="2">The sequence shown here is derived from an EMBL/GenBank/DDBJ whole genome shotgun (WGS) entry which is preliminary data.</text>
</comment>